<reference evidence="1" key="1">
    <citation type="submission" date="2019-08" db="EMBL/GenBank/DDBJ databases">
        <title>Complete genome sequence of a mangrove-derived Streptomyces xiamenensis.</title>
        <authorList>
            <person name="Xu J."/>
        </authorList>
    </citation>
    <scope>NUCLEOTIDE SEQUENCE</scope>
    <source>
        <strain evidence="1">318</strain>
    </source>
</reference>
<proteinExistence type="predicted"/>
<keyword evidence="2" id="KW-1185">Reference proteome</keyword>
<organism evidence="1 2">
    <name type="scientific">Streptomyces xiamenensis</name>
    <dbReference type="NCBI Taxonomy" id="408015"/>
    <lineage>
        <taxon>Bacteria</taxon>
        <taxon>Bacillati</taxon>
        <taxon>Actinomycetota</taxon>
        <taxon>Actinomycetes</taxon>
        <taxon>Kitasatosporales</taxon>
        <taxon>Streptomycetaceae</taxon>
        <taxon>Streptomyces</taxon>
    </lineage>
</organism>
<name>A0A0F7FVD1_9ACTN</name>
<dbReference type="InterPro" id="IPR012338">
    <property type="entry name" value="Beta-lactam/transpept-like"/>
</dbReference>
<evidence type="ECO:0000313" key="1">
    <source>
        <dbReference type="EMBL" id="AKG44192.1"/>
    </source>
</evidence>
<accession>A0A0F7FVD1</accession>
<dbReference type="KEGG" id="sxi:SXIM_28080"/>
<dbReference type="HOGENOM" id="CLU_2738511_0_0_11"/>
<sequence>MADWLPGPVQGEGIDGSAITVHQLLQHTSGFMTRDGITEHGTRGVVLSVNTTTPVPEGDATRALIENALCS</sequence>
<evidence type="ECO:0008006" key="3">
    <source>
        <dbReference type="Google" id="ProtNLM"/>
    </source>
</evidence>
<dbReference type="SUPFAM" id="SSF56601">
    <property type="entry name" value="beta-lactamase/transpeptidase-like"/>
    <property type="match status" value="1"/>
</dbReference>
<gene>
    <name evidence="1" type="ORF">SXIM_28080</name>
</gene>
<dbReference type="Gene3D" id="3.40.710.10">
    <property type="entry name" value="DD-peptidase/beta-lactamase superfamily"/>
    <property type="match status" value="1"/>
</dbReference>
<dbReference type="AlphaFoldDB" id="A0A0F7FVD1"/>
<protein>
    <recommendedName>
        <fullName evidence="3">Beta-lactamase</fullName>
    </recommendedName>
</protein>
<dbReference type="RefSeq" id="WP_046724205.1">
    <property type="nucleotide sequence ID" value="NZ_CP009922.3"/>
</dbReference>
<dbReference type="EMBL" id="CP009922">
    <property type="protein sequence ID" value="AKG44192.1"/>
    <property type="molecule type" value="Genomic_DNA"/>
</dbReference>
<evidence type="ECO:0000313" key="2">
    <source>
        <dbReference type="Proteomes" id="UP000034034"/>
    </source>
</evidence>
<dbReference type="Proteomes" id="UP000034034">
    <property type="component" value="Chromosome"/>
</dbReference>